<dbReference type="PANTHER" id="PTHR35936">
    <property type="entry name" value="MEMBRANE-BOUND LYTIC MUREIN TRANSGLYCOSYLASE F"/>
    <property type="match status" value="1"/>
</dbReference>
<evidence type="ECO:0000256" key="1">
    <source>
        <dbReference type="ARBA" id="ARBA00010333"/>
    </source>
</evidence>
<protein>
    <submittedName>
        <fullName evidence="4">Polar amino acid transport system substrate-binding protein</fullName>
    </submittedName>
</protein>
<dbReference type="InterPro" id="IPR001638">
    <property type="entry name" value="Solute-binding_3/MltF_N"/>
</dbReference>
<evidence type="ECO:0000259" key="3">
    <source>
        <dbReference type="SMART" id="SM00062"/>
    </source>
</evidence>
<evidence type="ECO:0000313" key="4">
    <source>
        <dbReference type="EMBL" id="SNY45904.1"/>
    </source>
</evidence>
<dbReference type="EMBL" id="OBEB01000001">
    <property type="protein sequence ID" value="SNY45904.1"/>
    <property type="molecule type" value="Genomic_DNA"/>
</dbReference>
<name>A0A285ID30_9GAMM</name>
<reference evidence="5" key="1">
    <citation type="submission" date="2017-09" db="EMBL/GenBank/DDBJ databases">
        <authorList>
            <person name="Varghese N."/>
            <person name="Submissions S."/>
        </authorList>
    </citation>
    <scope>NUCLEOTIDE SEQUENCE [LARGE SCALE GENOMIC DNA]</scope>
    <source>
        <strain evidence="5">CGMCC 1.12461</strain>
    </source>
</reference>
<dbReference type="Gene3D" id="3.40.190.10">
    <property type="entry name" value="Periplasmic binding protein-like II"/>
    <property type="match status" value="2"/>
</dbReference>
<organism evidence="4 5">
    <name type="scientific">Arsukibacterium tuosuense</name>
    <dbReference type="NCBI Taxonomy" id="1323745"/>
    <lineage>
        <taxon>Bacteria</taxon>
        <taxon>Pseudomonadati</taxon>
        <taxon>Pseudomonadota</taxon>
        <taxon>Gammaproteobacteria</taxon>
        <taxon>Chromatiales</taxon>
        <taxon>Chromatiaceae</taxon>
        <taxon>Arsukibacterium</taxon>
    </lineage>
</organism>
<keyword evidence="5" id="KW-1185">Reference proteome</keyword>
<dbReference type="SMART" id="SM00062">
    <property type="entry name" value="PBPb"/>
    <property type="match status" value="1"/>
</dbReference>
<dbReference type="PANTHER" id="PTHR35936:SF19">
    <property type="entry name" value="AMINO-ACID-BINDING PROTEIN YXEM-RELATED"/>
    <property type="match status" value="1"/>
</dbReference>
<dbReference type="Pfam" id="PF00497">
    <property type="entry name" value="SBP_bac_3"/>
    <property type="match status" value="1"/>
</dbReference>
<keyword evidence="2" id="KW-0732">Signal</keyword>
<dbReference type="OrthoDB" id="9768183at2"/>
<gene>
    <name evidence="4" type="ORF">SAMN06297280_0986</name>
</gene>
<dbReference type="Proteomes" id="UP000219353">
    <property type="component" value="Unassembled WGS sequence"/>
</dbReference>
<dbReference type="AlphaFoldDB" id="A0A285ID30"/>
<comment type="similarity">
    <text evidence="1">Belongs to the bacterial solute-binding protein 3 family.</text>
</comment>
<dbReference type="SUPFAM" id="SSF53850">
    <property type="entry name" value="Periplasmic binding protein-like II"/>
    <property type="match status" value="1"/>
</dbReference>
<dbReference type="RefSeq" id="WP_097110186.1">
    <property type="nucleotide sequence ID" value="NZ_OBEB01000001.1"/>
</dbReference>
<sequence>MKLVITIVVVGLFLFLLSRVLLMPKLPDELTLGYSQEAPYSYLDESAELKGIFVTAAHDITEELQVDNVHWLLHDFFQLFTSLKGKRIDVIAAGITITPQRAASLCFTEPLLQARSALLVLADAATAAGITKDPQHKIAVLADSIEHKLFAEQGYSLVLVSSVREGAEAILQKKALALALTEPAIVRLMQRYPEQFKLALAPGMPVFEHYSAFAFHPDNASLVEQWNRAQRQLQQQAEFKAEVEAQGFIVPQFSHTITDDCYAV</sequence>
<feature type="domain" description="Solute-binding protein family 3/N-terminal" evidence="3">
    <location>
        <begin position="29"/>
        <end position="242"/>
    </location>
</feature>
<proteinExistence type="inferred from homology"/>
<accession>A0A285ID30</accession>
<evidence type="ECO:0000313" key="5">
    <source>
        <dbReference type="Proteomes" id="UP000219353"/>
    </source>
</evidence>
<evidence type="ECO:0000256" key="2">
    <source>
        <dbReference type="ARBA" id="ARBA00022729"/>
    </source>
</evidence>